<keyword evidence="6" id="KW-1185">Reference proteome</keyword>
<feature type="region of interest" description="Disordered" evidence="4">
    <location>
        <begin position="783"/>
        <end position="804"/>
    </location>
</feature>
<sequence length="829" mass="93078">MMMETILAKAALTAQNDWTLLMLFKKNTPPSLAQSFALSPKTPPASRDCHVGMEKDCACLSWPPASARFRLKSQDDVHEERFHFPPEPLLLPLESGSFPICSCSTISLRIAPRIDNDMMSSNNCNHIQDDGEAIACPTSTPNVPPIARPTSTMKQINTSVTITDPLIKYHSLISTGFIAPDPPQHRLALHLQKIYNRLKDYTPSSDYSTRLAQISKAIQATKQKKHDIPHSLSTDSHPIRRNPLFARWLSRNEPGRDARALVKVLTGYQGALDADSPKGLFLSGEVGTGKSMLLDLLSEGLPTKGKRRWHFNTFMLHAFSQLELFRKQHKHPGVAKELGGDESVGNEYSLLWVAKNMVEVSPILFLDEFQLPDRVAAKIMTNLFTAFFQMGGVLVASSNRMPEDLENAIGTSFVPPTGGGIIRQMLGLNTSRKTGELFRNTGDFAMFLEVLKARCEFWHMEGGKDWRRRERSDDTLTPKDVDSSLLVSSSDGKGGGLETPETAKYQSTPAKYSLSTGTAPELMLSSTQIPWTSSYVTVYGRRLKIPRQYQGICHWTFDELVDVFGPADYITLASTFHTFTLDQVPVLTLAKKSEARRFITLLDALYECRCKLIIRAESGPDSLFFPSIDEPDVPAFEKTSQQPQKYRKQENNVAATEADIEEDATYSETISEVFQDTTSPFRPNISTYSDTQDGPTFNDQDMDFEGTGSKSKKNKKPDFRNTLAFTGEDERFAYKRAASRLWEMCSERWHSRGWDATITNANGFDVMEEGDEPEWWTPLPKDARHWEKSPPSKPKEVLIQDSGRKGDICIGPSVEIEEPAGLERFWRRS</sequence>
<dbReference type="Pfam" id="PF03969">
    <property type="entry name" value="AFG1_ATPase"/>
    <property type="match status" value="2"/>
</dbReference>
<comment type="caution">
    <text evidence="5">The sequence shown here is derived from an EMBL/GenBank/DDBJ whole genome shotgun (WGS) entry which is preliminary data.</text>
</comment>
<dbReference type="Proteomes" id="UP001201980">
    <property type="component" value="Unassembled WGS sequence"/>
</dbReference>
<dbReference type="GO" id="GO:0016887">
    <property type="term" value="F:ATP hydrolysis activity"/>
    <property type="evidence" value="ECO:0007669"/>
    <property type="project" value="InterPro"/>
</dbReference>
<feature type="compositionally biased region" description="Polar residues" evidence="4">
    <location>
        <begin position="678"/>
        <end position="699"/>
    </location>
</feature>
<accession>A0AAD5RY50</accession>
<comment type="similarity">
    <text evidence="1">Belongs to the AFG1 ATPase family.</text>
</comment>
<dbReference type="PANTHER" id="PTHR12169">
    <property type="entry name" value="ATPASE N2B"/>
    <property type="match status" value="1"/>
</dbReference>
<dbReference type="InterPro" id="IPR027417">
    <property type="entry name" value="P-loop_NTPase"/>
</dbReference>
<evidence type="ECO:0000313" key="6">
    <source>
        <dbReference type="Proteomes" id="UP001201980"/>
    </source>
</evidence>
<protein>
    <recommendedName>
        <fullName evidence="7">AAA+ ATPase domain-containing protein</fullName>
    </recommendedName>
</protein>
<organism evidence="5 6">
    <name type="scientific">Zalerion maritima</name>
    <dbReference type="NCBI Taxonomy" id="339359"/>
    <lineage>
        <taxon>Eukaryota</taxon>
        <taxon>Fungi</taxon>
        <taxon>Dikarya</taxon>
        <taxon>Ascomycota</taxon>
        <taxon>Pezizomycotina</taxon>
        <taxon>Sordariomycetes</taxon>
        <taxon>Lulworthiomycetidae</taxon>
        <taxon>Lulworthiales</taxon>
        <taxon>Lulworthiaceae</taxon>
        <taxon>Zalerion</taxon>
    </lineage>
</organism>
<evidence type="ECO:0000256" key="1">
    <source>
        <dbReference type="ARBA" id="ARBA00010322"/>
    </source>
</evidence>
<dbReference type="EMBL" id="JAKWBI020000030">
    <property type="protein sequence ID" value="KAJ2905546.1"/>
    <property type="molecule type" value="Genomic_DNA"/>
</dbReference>
<keyword evidence="3" id="KW-0067">ATP-binding</keyword>
<dbReference type="AlphaFoldDB" id="A0AAD5RY50"/>
<dbReference type="GO" id="GO:0005524">
    <property type="term" value="F:ATP binding"/>
    <property type="evidence" value="ECO:0007669"/>
    <property type="project" value="UniProtKB-KW"/>
</dbReference>
<evidence type="ECO:0000313" key="5">
    <source>
        <dbReference type="EMBL" id="KAJ2905546.1"/>
    </source>
</evidence>
<reference evidence="5" key="1">
    <citation type="submission" date="2022-07" db="EMBL/GenBank/DDBJ databases">
        <title>Draft genome sequence of Zalerion maritima ATCC 34329, a (micro)plastics degrading marine fungus.</title>
        <authorList>
            <person name="Paco A."/>
            <person name="Goncalves M.F.M."/>
            <person name="Rocha-Santos T.A.P."/>
            <person name="Alves A."/>
        </authorList>
    </citation>
    <scope>NUCLEOTIDE SEQUENCE</scope>
    <source>
        <strain evidence="5">ATCC 34329</strain>
    </source>
</reference>
<dbReference type="GO" id="GO:0005739">
    <property type="term" value="C:mitochondrion"/>
    <property type="evidence" value="ECO:0007669"/>
    <property type="project" value="TreeGrafter"/>
</dbReference>
<feature type="region of interest" description="Disordered" evidence="4">
    <location>
        <begin position="678"/>
        <end position="718"/>
    </location>
</feature>
<dbReference type="InterPro" id="IPR005654">
    <property type="entry name" value="ATPase_AFG1-like"/>
</dbReference>
<dbReference type="PANTHER" id="PTHR12169:SF2">
    <property type="entry name" value="AFG1P"/>
    <property type="match status" value="1"/>
</dbReference>
<evidence type="ECO:0000256" key="3">
    <source>
        <dbReference type="ARBA" id="ARBA00022840"/>
    </source>
</evidence>
<gene>
    <name evidence="5" type="ORF">MKZ38_005190</name>
</gene>
<dbReference type="SUPFAM" id="SSF52540">
    <property type="entry name" value="P-loop containing nucleoside triphosphate hydrolases"/>
    <property type="match status" value="1"/>
</dbReference>
<evidence type="ECO:0000256" key="2">
    <source>
        <dbReference type="ARBA" id="ARBA00022741"/>
    </source>
</evidence>
<feature type="compositionally biased region" description="Basic and acidic residues" evidence="4">
    <location>
        <begin position="468"/>
        <end position="482"/>
    </location>
</feature>
<feature type="region of interest" description="Disordered" evidence="4">
    <location>
        <begin position="468"/>
        <end position="503"/>
    </location>
</feature>
<name>A0AAD5RY50_9PEZI</name>
<dbReference type="Gene3D" id="3.40.50.300">
    <property type="entry name" value="P-loop containing nucleotide triphosphate hydrolases"/>
    <property type="match status" value="1"/>
</dbReference>
<keyword evidence="2" id="KW-0547">Nucleotide-binding</keyword>
<evidence type="ECO:0000256" key="4">
    <source>
        <dbReference type="SAM" id="MobiDB-lite"/>
    </source>
</evidence>
<evidence type="ECO:0008006" key="7">
    <source>
        <dbReference type="Google" id="ProtNLM"/>
    </source>
</evidence>
<proteinExistence type="inferred from homology"/>